<dbReference type="Proteomes" id="UP000481872">
    <property type="component" value="Unassembled WGS sequence"/>
</dbReference>
<name>A0A6M0H494_9CLOT</name>
<comment type="caution">
    <text evidence="1">The sequence shown here is derived from an EMBL/GenBank/DDBJ whole genome shotgun (WGS) entry which is preliminary data.</text>
</comment>
<dbReference type="RefSeq" id="WP_061995448.1">
    <property type="nucleotide sequence ID" value="NZ_JAAGPU010000022.1"/>
</dbReference>
<dbReference type="EMBL" id="JAAGPU010000022">
    <property type="protein sequence ID" value="NEU05566.1"/>
    <property type="molecule type" value="Genomic_DNA"/>
</dbReference>
<accession>A0A6M0H494</accession>
<protein>
    <submittedName>
        <fullName evidence="1">Uncharacterized protein</fullName>
    </submittedName>
</protein>
<sequence>MIYINLSEIMEIEGFNEEEDKVEIVFNNENFEFKTFKDYGDKSSIVLRKICGEELNNCCEDIEIVVQEDKNNTLKLEEHEVLDKSTNIGFNLDNKEIESYEKDEYIEEVNEVVEEHLKILDADYNILTKTFSLNLNRNLDSKLIKNNFFDIFEINLMEEDNKYLKFVNKVEKVDIEGNLVKIKFESFQSLDLSKAINIKFIENNIIENVDLEKIDVNIVKYFIKNEKEKVKLFSGQELNKILTEFHFSGIVEEFEMTMEGAGYLFTNSNIKVKKINNDMYAINDEQNIKFKDSEEKYVGYVGFKEANISLKLPTGIKKVFNLSFKFLDDKIVAIWDYNDLMNEIVETMKLENIAVSARG</sequence>
<gene>
    <name evidence="1" type="ORF">G3M99_12020</name>
</gene>
<reference evidence="1 2" key="1">
    <citation type="submission" date="2020-02" db="EMBL/GenBank/DDBJ databases">
        <title>Genome assembly of a novel Clostridium senegalense strain.</title>
        <authorList>
            <person name="Gupta T.B."/>
            <person name="Jauregui R."/>
            <person name="Maclean P."/>
            <person name="Nawarathana A."/>
            <person name="Brightwell G."/>
        </authorList>
    </citation>
    <scope>NUCLEOTIDE SEQUENCE [LARGE SCALE GENOMIC DNA]</scope>
    <source>
        <strain evidence="1 2">AGRFS4</strain>
    </source>
</reference>
<evidence type="ECO:0000313" key="2">
    <source>
        <dbReference type="Proteomes" id="UP000481872"/>
    </source>
</evidence>
<evidence type="ECO:0000313" key="1">
    <source>
        <dbReference type="EMBL" id="NEU05566.1"/>
    </source>
</evidence>
<proteinExistence type="predicted"/>
<organism evidence="1 2">
    <name type="scientific">Clostridium senegalense</name>
    <dbReference type="NCBI Taxonomy" id="1465809"/>
    <lineage>
        <taxon>Bacteria</taxon>
        <taxon>Bacillati</taxon>
        <taxon>Bacillota</taxon>
        <taxon>Clostridia</taxon>
        <taxon>Eubacteriales</taxon>
        <taxon>Clostridiaceae</taxon>
        <taxon>Clostridium</taxon>
    </lineage>
</organism>
<dbReference type="AlphaFoldDB" id="A0A6M0H494"/>
<keyword evidence="2" id="KW-1185">Reference proteome</keyword>